<dbReference type="Proteomes" id="UP000729402">
    <property type="component" value="Unassembled WGS sequence"/>
</dbReference>
<feature type="compositionally biased region" description="Polar residues" evidence="1">
    <location>
        <begin position="272"/>
        <end position="288"/>
    </location>
</feature>
<dbReference type="PANTHER" id="PTHR46695">
    <property type="entry name" value="ZINC FINGER CCCH DOMAIN-CONTAINING PROTEIN 44-RELATED"/>
    <property type="match status" value="1"/>
</dbReference>
<evidence type="ECO:0000313" key="4">
    <source>
        <dbReference type="Proteomes" id="UP000729402"/>
    </source>
</evidence>
<dbReference type="OrthoDB" id="6415790at2759"/>
<name>A0A8J5SZI4_ZIZPA</name>
<feature type="region of interest" description="Disordered" evidence="1">
    <location>
        <begin position="424"/>
        <end position="541"/>
    </location>
</feature>
<reference evidence="3" key="2">
    <citation type="submission" date="2021-02" db="EMBL/GenBank/DDBJ databases">
        <authorList>
            <person name="Kimball J.A."/>
            <person name="Haas M.W."/>
            <person name="Macchietto M."/>
            <person name="Kono T."/>
            <person name="Duquette J."/>
            <person name="Shao M."/>
        </authorList>
    </citation>
    <scope>NUCLEOTIDE SEQUENCE</scope>
    <source>
        <tissue evidence="3">Fresh leaf tissue</tissue>
    </source>
</reference>
<dbReference type="EMBL" id="JAAALK010000082">
    <property type="protein sequence ID" value="KAG8084163.1"/>
    <property type="molecule type" value="Genomic_DNA"/>
</dbReference>
<organism evidence="3 4">
    <name type="scientific">Zizania palustris</name>
    <name type="common">Northern wild rice</name>
    <dbReference type="NCBI Taxonomy" id="103762"/>
    <lineage>
        <taxon>Eukaryota</taxon>
        <taxon>Viridiplantae</taxon>
        <taxon>Streptophyta</taxon>
        <taxon>Embryophyta</taxon>
        <taxon>Tracheophyta</taxon>
        <taxon>Spermatophyta</taxon>
        <taxon>Magnoliopsida</taxon>
        <taxon>Liliopsida</taxon>
        <taxon>Poales</taxon>
        <taxon>Poaceae</taxon>
        <taxon>BOP clade</taxon>
        <taxon>Oryzoideae</taxon>
        <taxon>Oryzeae</taxon>
        <taxon>Zizaniinae</taxon>
        <taxon>Zizania</taxon>
    </lineage>
</organism>
<dbReference type="Pfam" id="PF02213">
    <property type="entry name" value="GYF"/>
    <property type="match status" value="1"/>
</dbReference>
<dbReference type="PANTHER" id="PTHR46695:SF20">
    <property type="entry name" value="ZINC FINGER CCCH DOMAIN-CONTAINING PROTEIN 19"/>
    <property type="match status" value="1"/>
</dbReference>
<evidence type="ECO:0000313" key="3">
    <source>
        <dbReference type="EMBL" id="KAG8084163.1"/>
    </source>
</evidence>
<feature type="region of interest" description="Disordered" evidence="1">
    <location>
        <begin position="688"/>
        <end position="728"/>
    </location>
</feature>
<reference evidence="3" key="1">
    <citation type="journal article" date="2021" name="bioRxiv">
        <title>Whole Genome Assembly and Annotation of Northern Wild Rice, Zizania palustris L., Supports a Whole Genome Duplication in the Zizania Genus.</title>
        <authorList>
            <person name="Haas M."/>
            <person name="Kono T."/>
            <person name="Macchietto M."/>
            <person name="Millas R."/>
            <person name="McGilp L."/>
            <person name="Shao M."/>
            <person name="Duquette J."/>
            <person name="Hirsch C.N."/>
            <person name="Kimball J."/>
        </authorList>
    </citation>
    <scope>NUCLEOTIDE SEQUENCE</scope>
    <source>
        <tissue evidence="3">Fresh leaf tissue</tissue>
    </source>
</reference>
<feature type="compositionally biased region" description="Low complexity" evidence="1">
    <location>
        <begin position="950"/>
        <end position="964"/>
    </location>
</feature>
<protein>
    <recommendedName>
        <fullName evidence="2">GYF domain-containing protein</fullName>
    </recommendedName>
</protein>
<evidence type="ECO:0000259" key="2">
    <source>
        <dbReference type="PROSITE" id="PS50829"/>
    </source>
</evidence>
<feature type="compositionally biased region" description="Polar residues" evidence="1">
    <location>
        <begin position="701"/>
        <end position="727"/>
    </location>
</feature>
<comment type="caution">
    <text evidence="3">The sequence shown here is derived from an EMBL/GenBank/DDBJ whole genome shotgun (WGS) entry which is preliminary data.</text>
</comment>
<feature type="compositionally biased region" description="Polar residues" evidence="1">
    <location>
        <begin position="859"/>
        <end position="923"/>
    </location>
</feature>
<feature type="region of interest" description="Disordered" evidence="1">
    <location>
        <begin position="272"/>
        <end position="296"/>
    </location>
</feature>
<keyword evidence="4" id="KW-1185">Reference proteome</keyword>
<feature type="region of interest" description="Disordered" evidence="1">
    <location>
        <begin position="764"/>
        <end position="1010"/>
    </location>
</feature>
<feature type="compositionally biased region" description="Polar residues" evidence="1">
    <location>
        <begin position="367"/>
        <end position="380"/>
    </location>
</feature>
<feature type="region of interest" description="Disordered" evidence="1">
    <location>
        <begin position="575"/>
        <end position="598"/>
    </location>
</feature>
<sequence length="1081" mass="115571">MGPNYESAEELDAKKAVDWTSTNGSSDLIFLGRKGTESNPVQDHTQKCFGTNRHVSPPTVGVTLTHIPGAEAASLSSFGIISADVVPEKVWHYKDPSGNVQGPFTVLQLSTWAAYFPHDLRIWLTFESEENSLLLSEVLSKQQNDFMHPAYVIDNNKLTQAEVGQDRIHSSLVETNSTSPIGYNAICSSRLPSPSADCLASAREGPNHPGGTLPVMTSWKPLKDAQTLHIQAHDQVNYSCTVLPSAGSNGSSGSHDEWPPQDKIGEWNNCQDSGGMWSSTTPSMTQSNSEHHPDRCMKQFQNSSKSISLAGYAENLNSQMDFGSHKVHIPTTQQSERDLATSLGTSRPSEFKTSIADPTAHVKHQFSIVSTKPESCSSATHPIEDRDSSSASLALNQSEAPAYSPQSAPVSSNLSKIDEYMNQHKSNEPDASNLPVNDPHKPEVDVVLSPDTQDFERTYPSLTPKLDKEPSKDLSTPVAPEYSATKAHGQSSISFASETPGPPSGKNVGLQPPNETSFVGKRDLKDGGSITQTEQPKQESTTFNRENIAVNTISDTEALVCDVLESLSESYNLHGETPLKNSTPASAEEEQPQCSSPIALSPWGEPSYYQGEAVDSALWGVQDDQSNGMWPLSSPTPTLQPSSGLGTDGKHASCVIEVKVAQVNSAVVETSPGLEEKRIEKALSASIECGEPEQVKPKRNAASSPEDSTKLSGWQPSSTCLDGSAKSSGLPLAGTTIEGCSKPTGLPPSGTSLEWSAKISGVQSVEGGKKALVRQPSGSSLQRSAKASGRQPLDSSREESTKASGWYPSGGSQEGNTKPSGWQPSISIDVNTKASGWQRSNSSPEGSKKVSGLHSSSSPVEASTGSRKASGWHSSSSPVEGSTKASGWQSLRESSKSKVNTTGSAIKSSNSFSTHQTTRTAKCSSEAPRRQGNTTTNTAGCGEAVGNNKSWHSSSGNASRGSQSSHHHDRYSQGSEPRWGSSNHSRRSDHHRQDHGSGDSSRSSSRGQSQRGELVCKFVWLLPGHQELSELAGKTKSSALAEGSPELCQHRRQSDMRGFGTQLSLGWRHFSLARSNRFGAI</sequence>
<feature type="compositionally biased region" description="Polar residues" evidence="1">
    <location>
        <begin position="810"/>
        <end position="845"/>
    </location>
</feature>
<feature type="compositionally biased region" description="Low complexity" evidence="1">
    <location>
        <begin position="998"/>
        <end position="1010"/>
    </location>
</feature>
<feature type="compositionally biased region" description="Polar residues" evidence="1">
    <location>
        <begin position="389"/>
        <end position="412"/>
    </location>
</feature>
<feature type="compositionally biased region" description="Polar residues" evidence="1">
    <location>
        <begin position="776"/>
        <end position="785"/>
    </location>
</feature>
<feature type="region of interest" description="Disordered" evidence="1">
    <location>
        <begin position="32"/>
        <end position="52"/>
    </location>
</feature>
<feature type="compositionally biased region" description="Low complexity" evidence="1">
    <location>
        <begin position="849"/>
        <end position="858"/>
    </location>
</feature>
<gene>
    <name evidence="3" type="ORF">GUJ93_ZPchr0010g10809</name>
</gene>
<feature type="region of interest" description="Disordered" evidence="1">
    <location>
        <begin position="331"/>
        <end position="412"/>
    </location>
</feature>
<feature type="domain" description="GYF" evidence="2">
    <location>
        <begin position="88"/>
        <end position="140"/>
    </location>
</feature>
<dbReference type="InterPro" id="IPR003169">
    <property type="entry name" value="GYF"/>
</dbReference>
<dbReference type="AlphaFoldDB" id="A0A8J5SZI4"/>
<feature type="compositionally biased region" description="Polar residues" evidence="1">
    <location>
        <begin position="529"/>
        <end position="541"/>
    </location>
</feature>
<feature type="compositionally biased region" description="Polar residues" evidence="1">
    <location>
        <begin position="488"/>
        <end position="497"/>
    </location>
</feature>
<feature type="compositionally biased region" description="Polar residues" evidence="1">
    <location>
        <begin position="342"/>
        <end position="352"/>
    </location>
</feature>
<proteinExistence type="predicted"/>
<accession>A0A8J5SZI4</accession>
<dbReference type="SMART" id="SM00444">
    <property type="entry name" value="GYF"/>
    <property type="match status" value="1"/>
</dbReference>
<evidence type="ECO:0000256" key="1">
    <source>
        <dbReference type="SAM" id="MobiDB-lite"/>
    </source>
</evidence>
<dbReference type="PROSITE" id="PS50829">
    <property type="entry name" value="GYF"/>
    <property type="match status" value="1"/>
</dbReference>